<evidence type="ECO:0000313" key="3">
    <source>
        <dbReference type="Proteomes" id="UP000447434"/>
    </source>
</evidence>
<evidence type="ECO:0000313" key="2">
    <source>
        <dbReference type="EMBL" id="KAE9607652.1"/>
    </source>
</evidence>
<keyword evidence="3" id="KW-1185">Reference proteome</keyword>
<sequence>MYVGMDSCELGILWLPLVMSLKLSSLTIRLSPDYSSTIMSSPPFLP</sequence>
<evidence type="ECO:0000313" key="1">
    <source>
        <dbReference type="EMBL" id="KAE9603109.1"/>
    </source>
</evidence>
<proteinExistence type="predicted"/>
<comment type="caution">
    <text evidence="1">The sequence shown here is derived from an EMBL/GenBank/DDBJ whole genome shotgun (WGS) entry which is preliminary data.</text>
</comment>
<reference evidence="3" key="1">
    <citation type="journal article" date="2020" name="Nat. Commun.">
        <title>Genome sequence of the cluster root forming white lupin.</title>
        <authorList>
            <person name="Hufnagel B."/>
            <person name="Marques A."/>
            <person name="Soriano A."/>
            <person name="Marques L."/>
            <person name="Divol F."/>
            <person name="Doumas P."/>
            <person name="Sallet E."/>
            <person name="Mancinotti D."/>
            <person name="Carrere S."/>
            <person name="Marande W."/>
            <person name="Arribat S."/>
            <person name="Keller J."/>
            <person name="Huneau C."/>
            <person name="Blein T."/>
            <person name="Aime D."/>
            <person name="Laguerre M."/>
            <person name="Taylor J."/>
            <person name="Schubert V."/>
            <person name="Nelson M."/>
            <person name="Geu-Flores F."/>
            <person name="Crespi M."/>
            <person name="Gallardo-Guerrero K."/>
            <person name="Delaux P.-M."/>
            <person name="Salse J."/>
            <person name="Berges H."/>
            <person name="Guyot R."/>
            <person name="Gouzy J."/>
            <person name="Peret B."/>
        </authorList>
    </citation>
    <scope>NUCLEOTIDE SEQUENCE [LARGE SCALE GENOMIC DNA]</scope>
    <source>
        <strain evidence="3">cv. Amiga</strain>
    </source>
</reference>
<accession>A0A6A4PNM6</accession>
<dbReference type="EMBL" id="WOCE01000009">
    <property type="protein sequence ID" value="KAE9607652.1"/>
    <property type="molecule type" value="Genomic_DNA"/>
</dbReference>
<name>A0A6A4PNM6_LUPAL</name>
<dbReference type="AlphaFoldDB" id="A0A6A4PNM6"/>
<gene>
    <name evidence="2" type="ORF">Lalb_Chr09g0332301</name>
    <name evidence="1" type="ORF">Lalb_Chr12g0206921</name>
</gene>
<organism evidence="1 3">
    <name type="scientific">Lupinus albus</name>
    <name type="common">White lupine</name>
    <name type="synonym">Lupinus termis</name>
    <dbReference type="NCBI Taxonomy" id="3870"/>
    <lineage>
        <taxon>Eukaryota</taxon>
        <taxon>Viridiplantae</taxon>
        <taxon>Streptophyta</taxon>
        <taxon>Embryophyta</taxon>
        <taxon>Tracheophyta</taxon>
        <taxon>Spermatophyta</taxon>
        <taxon>Magnoliopsida</taxon>
        <taxon>eudicotyledons</taxon>
        <taxon>Gunneridae</taxon>
        <taxon>Pentapetalae</taxon>
        <taxon>rosids</taxon>
        <taxon>fabids</taxon>
        <taxon>Fabales</taxon>
        <taxon>Fabaceae</taxon>
        <taxon>Papilionoideae</taxon>
        <taxon>50 kb inversion clade</taxon>
        <taxon>genistoids sensu lato</taxon>
        <taxon>core genistoids</taxon>
        <taxon>Genisteae</taxon>
        <taxon>Lupinus</taxon>
    </lineage>
</organism>
<dbReference type="EMBL" id="WOCE01000012">
    <property type="protein sequence ID" value="KAE9603109.1"/>
    <property type="molecule type" value="Genomic_DNA"/>
</dbReference>
<dbReference type="Proteomes" id="UP000447434">
    <property type="component" value="Chromosome 12"/>
</dbReference>
<dbReference type="Proteomes" id="UP000447434">
    <property type="component" value="Chromosome 9"/>
</dbReference>
<reference evidence="1" key="2">
    <citation type="journal article" date="2020" name="Nat. Commun.">
        <title>High-quality genome sequence of white lupin provides insight into soil exploration and seed quality.</title>
        <authorList>
            <person name="Hufnagel B."/>
            <person name="Marques A."/>
            <person name="Soriano A."/>
            <person name="Marques L."/>
            <person name="Divol F."/>
            <person name="Doumas P."/>
            <person name="Sallet E."/>
            <person name="Mancinotti D."/>
            <person name="Carrere S."/>
            <person name="Marande W."/>
            <person name="Arribat S."/>
            <person name="Keller J."/>
            <person name="Huneau C."/>
            <person name="Blein T."/>
            <person name="Aime D."/>
            <person name="Laguerre M."/>
            <person name="Taylor J."/>
            <person name="Schubert V."/>
            <person name="Nelson M."/>
            <person name="Geu-Flores F."/>
            <person name="Crespi M."/>
            <person name="Gallardo K."/>
            <person name="Delaux P.M."/>
            <person name="Salse J."/>
            <person name="Berges H."/>
            <person name="Guyot R."/>
            <person name="Gouzy J."/>
            <person name="Peret B."/>
        </authorList>
    </citation>
    <scope>NUCLEOTIDE SEQUENCE</scope>
    <source>
        <tissue evidence="1">Leaves</tissue>
    </source>
</reference>
<protein>
    <submittedName>
        <fullName evidence="1">Uncharacterized protein</fullName>
    </submittedName>
</protein>